<dbReference type="GO" id="GO:0070475">
    <property type="term" value="P:rRNA base methylation"/>
    <property type="evidence" value="ECO:0007669"/>
    <property type="project" value="UniProtKB-UniRule"/>
</dbReference>
<evidence type="ECO:0000313" key="10">
    <source>
        <dbReference type="Proteomes" id="UP000077857"/>
    </source>
</evidence>
<feature type="binding site" evidence="7">
    <location>
        <begin position="35"/>
        <end position="37"/>
    </location>
    <ligand>
        <name>S-adenosyl-L-methionine</name>
        <dbReference type="ChEBI" id="CHEBI:59789"/>
    </ligand>
</feature>
<keyword evidence="6 7" id="KW-0949">S-adenosyl-L-methionine</keyword>
<dbReference type="HAMAP" id="MF_01007">
    <property type="entry name" value="16SrRNA_methyltr_H"/>
    <property type="match status" value="1"/>
</dbReference>
<sequence length="312" mass="34737">MTEMPAHQTVLYAEALEQLAIKPDGTYLDCTFGRGGHSRGILAGLAESGRLLALDRDADAIASPEAEKLRQDPRFELHHASFAELAAVVGRKGYAGNIDGILMDLGVSSPQLDIAERGFSFLRDGPLDMRMDTGRGMSAADYLARVEENELVRILFEYGEERFAKRIARAIVSQRQQAPVTTTLELARLIEHSVPFRDKHKHPATRSFQAIRIEVNQELEQIKAGLQQALDTLAPGGRLVVISFHSLEDRIVKRFIRDQSGAKTDPGKLPVREQDIEQGQLRKIGKSIRAQAQELRNNPRARSAVMRVAEKR</sequence>
<organism evidence="9 10">
    <name type="scientific">Methylomonas koyamae</name>
    <dbReference type="NCBI Taxonomy" id="702114"/>
    <lineage>
        <taxon>Bacteria</taxon>
        <taxon>Pseudomonadati</taxon>
        <taxon>Pseudomonadota</taxon>
        <taxon>Gammaproteobacteria</taxon>
        <taxon>Methylococcales</taxon>
        <taxon>Methylococcaceae</taxon>
        <taxon>Methylomonas</taxon>
    </lineage>
</organism>
<feature type="binding site" evidence="7">
    <location>
        <position position="111"/>
    </location>
    <ligand>
        <name>S-adenosyl-L-methionine</name>
        <dbReference type="ChEBI" id="CHEBI:59789"/>
    </ligand>
</feature>
<comment type="catalytic activity">
    <reaction evidence="7">
        <text>cytidine(1402) in 16S rRNA + S-adenosyl-L-methionine = N(4)-methylcytidine(1402) in 16S rRNA + S-adenosyl-L-homocysteine + H(+)</text>
        <dbReference type="Rhea" id="RHEA:42928"/>
        <dbReference type="Rhea" id="RHEA-COMP:10286"/>
        <dbReference type="Rhea" id="RHEA-COMP:10287"/>
        <dbReference type="ChEBI" id="CHEBI:15378"/>
        <dbReference type="ChEBI" id="CHEBI:57856"/>
        <dbReference type="ChEBI" id="CHEBI:59789"/>
        <dbReference type="ChEBI" id="CHEBI:74506"/>
        <dbReference type="ChEBI" id="CHEBI:82748"/>
        <dbReference type="EC" id="2.1.1.199"/>
    </reaction>
</comment>
<comment type="caution">
    <text evidence="9">The sequence shown here is derived from an EMBL/GenBank/DDBJ whole genome shotgun (WGS) entry which is preliminary data.</text>
</comment>
<feature type="binding site" evidence="7">
    <location>
        <position position="82"/>
    </location>
    <ligand>
        <name>S-adenosyl-L-methionine</name>
        <dbReference type="ChEBI" id="CHEBI:59789"/>
    </ligand>
</feature>
<dbReference type="PANTHER" id="PTHR11265">
    <property type="entry name" value="S-ADENOSYL-METHYLTRANSFERASE MRAW"/>
    <property type="match status" value="1"/>
</dbReference>
<dbReference type="Gene3D" id="1.10.150.170">
    <property type="entry name" value="Putative methyltransferase TM0872, insert domain"/>
    <property type="match status" value="1"/>
</dbReference>
<dbReference type="EMBL" id="LUUJ01000067">
    <property type="protein sequence ID" value="OAI17419.1"/>
    <property type="molecule type" value="Genomic_DNA"/>
</dbReference>
<feature type="region of interest" description="Disordered" evidence="8">
    <location>
        <begin position="292"/>
        <end position="312"/>
    </location>
</feature>
<keyword evidence="4 7" id="KW-0489">Methyltransferase</keyword>
<proteinExistence type="inferred from homology"/>
<evidence type="ECO:0000256" key="5">
    <source>
        <dbReference type="ARBA" id="ARBA00022679"/>
    </source>
</evidence>
<reference evidence="9 10" key="1">
    <citation type="submission" date="2016-03" db="EMBL/GenBank/DDBJ databases">
        <authorList>
            <person name="Ploux O."/>
        </authorList>
    </citation>
    <scope>NUCLEOTIDE SEQUENCE [LARGE SCALE GENOMIC DNA]</scope>
    <source>
        <strain evidence="9 10">R-45378</strain>
    </source>
</reference>
<feature type="binding site" evidence="7">
    <location>
        <position position="104"/>
    </location>
    <ligand>
        <name>S-adenosyl-L-methionine</name>
        <dbReference type="ChEBI" id="CHEBI:59789"/>
    </ligand>
</feature>
<dbReference type="InterPro" id="IPR002903">
    <property type="entry name" value="RsmH"/>
</dbReference>
<dbReference type="EC" id="2.1.1.199" evidence="7"/>
<dbReference type="PIRSF" id="PIRSF004486">
    <property type="entry name" value="MraW"/>
    <property type="match status" value="1"/>
</dbReference>
<evidence type="ECO:0000256" key="1">
    <source>
        <dbReference type="ARBA" id="ARBA00010396"/>
    </source>
</evidence>
<dbReference type="FunFam" id="1.10.150.170:FF:000001">
    <property type="entry name" value="Ribosomal RNA small subunit methyltransferase H"/>
    <property type="match status" value="1"/>
</dbReference>
<feature type="binding site" evidence="7">
    <location>
        <position position="55"/>
    </location>
    <ligand>
        <name>S-adenosyl-L-methionine</name>
        <dbReference type="ChEBI" id="CHEBI:59789"/>
    </ligand>
</feature>
<dbReference type="NCBIfam" id="TIGR00006">
    <property type="entry name" value="16S rRNA (cytosine(1402)-N(4))-methyltransferase RsmH"/>
    <property type="match status" value="1"/>
</dbReference>
<dbReference type="OrthoDB" id="9806637at2"/>
<dbReference type="Proteomes" id="UP000077857">
    <property type="component" value="Unassembled WGS sequence"/>
</dbReference>
<dbReference type="InterPro" id="IPR023397">
    <property type="entry name" value="SAM-dep_MeTrfase_MraW_recog"/>
</dbReference>
<dbReference type="Gene3D" id="3.40.50.150">
    <property type="entry name" value="Vaccinia Virus protein VP39"/>
    <property type="match status" value="1"/>
</dbReference>
<evidence type="ECO:0000313" key="9">
    <source>
        <dbReference type="EMBL" id="OAI17419.1"/>
    </source>
</evidence>
<keyword evidence="5 7" id="KW-0808">Transferase</keyword>
<dbReference type="GO" id="GO:0071424">
    <property type="term" value="F:rRNA (cytosine-N4-)-methyltransferase activity"/>
    <property type="evidence" value="ECO:0007669"/>
    <property type="project" value="UniProtKB-UniRule"/>
</dbReference>
<dbReference type="SUPFAM" id="SSF53335">
    <property type="entry name" value="S-adenosyl-L-methionine-dependent methyltransferases"/>
    <property type="match status" value="1"/>
</dbReference>
<dbReference type="PANTHER" id="PTHR11265:SF0">
    <property type="entry name" value="12S RRNA N4-METHYLCYTIDINE METHYLTRANSFERASE"/>
    <property type="match status" value="1"/>
</dbReference>
<gene>
    <name evidence="7" type="primary">rsmH</name>
    <name evidence="9" type="ORF">A1507_10880</name>
</gene>
<evidence type="ECO:0000256" key="6">
    <source>
        <dbReference type="ARBA" id="ARBA00022691"/>
    </source>
</evidence>
<evidence type="ECO:0000256" key="8">
    <source>
        <dbReference type="SAM" id="MobiDB-lite"/>
    </source>
</evidence>
<evidence type="ECO:0000256" key="2">
    <source>
        <dbReference type="ARBA" id="ARBA00022490"/>
    </source>
</evidence>
<dbReference type="SUPFAM" id="SSF81799">
    <property type="entry name" value="Putative methyltransferase TM0872, insert domain"/>
    <property type="match status" value="1"/>
</dbReference>
<protein>
    <recommendedName>
        <fullName evidence="7">Ribosomal RNA small subunit methyltransferase H</fullName>
        <ecNumber evidence="7">2.1.1.199</ecNumber>
    </recommendedName>
    <alternativeName>
        <fullName evidence="7">16S rRNA m(4)C1402 methyltransferase</fullName>
    </alternativeName>
    <alternativeName>
        <fullName evidence="7">rRNA (cytosine-N(4)-)-methyltransferase RsmH</fullName>
    </alternativeName>
</protein>
<evidence type="ECO:0000256" key="4">
    <source>
        <dbReference type="ARBA" id="ARBA00022603"/>
    </source>
</evidence>
<evidence type="ECO:0000256" key="7">
    <source>
        <dbReference type="HAMAP-Rule" id="MF_01007"/>
    </source>
</evidence>
<comment type="subcellular location">
    <subcellularLocation>
        <location evidence="7">Cytoplasm</location>
    </subcellularLocation>
</comment>
<dbReference type="InterPro" id="IPR029063">
    <property type="entry name" value="SAM-dependent_MTases_sf"/>
</dbReference>
<keyword evidence="3 7" id="KW-0698">rRNA processing</keyword>
<evidence type="ECO:0000256" key="3">
    <source>
        <dbReference type="ARBA" id="ARBA00022552"/>
    </source>
</evidence>
<dbReference type="AlphaFoldDB" id="A0A177NJP5"/>
<name>A0A177NJP5_9GAMM</name>
<accession>A0A177NJP5</accession>
<dbReference type="GO" id="GO:0005737">
    <property type="term" value="C:cytoplasm"/>
    <property type="evidence" value="ECO:0007669"/>
    <property type="project" value="UniProtKB-SubCell"/>
</dbReference>
<dbReference type="Pfam" id="PF01795">
    <property type="entry name" value="Methyltransf_5"/>
    <property type="match status" value="1"/>
</dbReference>
<comment type="similarity">
    <text evidence="1 7">Belongs to the methyltransferase superfamily. RsmH family.</text>
</comment>
<comment type="function">
    <text evidence="7">Specifically methylates the N4 position of cytidine in position 1402 (C1402) of 16S rRNA.</text>
</comment>
<keyword evidence="2 7" id="KW-0963">Cytoplasm</keyword>